<protein>
    <submittedName>
        <fullName evidence="2">DUF1427 family protein</fullName>
    </submittedName>
</protein>
<keyword evidence="1" id="KW-0472">Membrane</keyword>
<keyword evidence="1" id="KW-1133">Transmembrane helix</keyword>
<keyword evidence="3" id="KW-1185">Reference proteome</keyword>
<dbReference type="InterPro" id="IPR009872">
    <property type="entry name" value="DUF1427"/>
</dbReference>
<evidence type="ECO:0000256" key="1">
    <source>
        <dbReference type="SAM" id="Phobius"/>
    </source>
</evidence>
<evidence type="ECO:0000313" key="3">
    <source>
        <dbReference type="Proteomes" id="UP000515312"/>
    </source>
</evidence>
<dbReference type="KEGG" id="adin:H7849_19070"/>
<accession>A0A7G8BF58</accession>
<dbReference type="NCBIfam" id="TIGR03510">
    <property type="entry name" value="XapX"/>
    <property type="match status" value="1"/>
</dbReference>
<sequence>MKVLLISFAVGLFVGILYGVIRVKSPAPPIVALLGLLGMVLGEQLGSWILTKHVSVTHAASVCLVGKHWDQRANVQSVVSVQPHATEE</sequence>
<dbReference type="InterPro" id="IPR020017">
    <property type="entry name" value="XapX_domain"/>
</dbReference>
<gene>
    <name evidence="2" type="ORF">H7849_19070</name>
</gene>
<dbReference type="RefSeq" id="WP_186741601.1">
    <property type="nucleotide sequence ID" value="NZ_CP060394.1"/>
</dbReference>
<dbReference type="EMBL" id="CP060394">
    <property type="protein sequence ID" value="QNI31178.1"/>
    <property type="molecule type" value="Genomic_DNA"/>
</dbReference>
<reference evidence="2 3" key="1">
    <citation type="submission" date="2020-08" db="EMBL/GenBank/DDBJ databases">
        <title>Edaphobacter telluris sp. nov. and Acidobacterium dinghuensis sp. nov., two acidobacteria isolated from forest soil.</title>
        <authorList>
            <person name="Fu J."/>
            <person name="Qiu L."/>
        </authorList>
    </citation>
    <scope>NUCLEOTIDE SEQUENCE [LARGE SCALE GENOMIC DNA]</scope>
    <source>
        <strain evidence="2">4Y35</strain>
    </source>
</reference>
<keyword evidence="1" id="KW-0812">Transmembrane</keyword>
<dbReference type="AlphaFoldDB" id="A0A7G8BF58"/>
<organism evidence="2 3">
    <name type="scientific">Alloacidobacterium dinghuense</name>
    <dbReference type="NCBI Taxonomy" id="2763107"/>
    <lineage>
        <taxon>Bacteria</taxon>
        <taxon>Pseudomonadati</taxon>
        <taxon>Acidobacteriota</taxon>
        <taxon>Terriglobia</taxon>
        <taxon>Terriglobales</taxon>
        <taxon>Acidobacteriaceae</taxon>
        <taxon>Alloacidobacterium</taxon>
    </lineage>
</organism>
<feature type="transmembrane region" description="Helical" evidence="1">
    <location>
        <begin position="29"/>
        <end position="50"/>
    </location>
</feature>
<evidence type="ECO:0000313" key="2">
    <source>
        <dbReference type="EMBL" id="QNI31178.1"/>
    </source>
</evidence>
<dbReference type="Pfam" id="PF07235">
    <property type="entry name" value="DUF1427"/>
    <property type="match status" value="1"/>
</dbReference>
<name>A0A7G8BF58_9BACT</name>
<dbReference type="Proteomes" id="UP000515312">
    <property type="component" value="Chromosome"/>
</dbReference>
<proteinExistence type="predicted"/>